<dbReference type="Proteomes" id="UP000617684">
    <property type="component" value="Segment"/>
</dbReference>
<dbReference type="EMBL" id="MN988517">
    <property type="protein sequence ID" value="QIG70475.1"/>
    <property type="molecule type" value="Genomic_DNA"/>
</dbReference>
<keyword evidence="2" id="KW-1185">Reference proteome</keyword>
<organism evidence="1 2">
    <name type="scientific">Rhizobium phage RHph_N38</name>
    <dbReference type="NCBI Taxonomy" id="2509750"/>
    <lineage>
        <taxon>Viruses</taxon>
        <taxon>Duplodnaviria</taxon>
        <taxon>Heunggongvirae</taxon>
        <taxon>Uroviricota</taxon>
        <taxon>Caudoviricetes</taxon>
        <taxon>Schitoviridae</taxon>
        <taxon>Demetervirinae</taxon>
        <taxon>Cyamitesvirus</taxon>
        <taxon>Cyamitesvirus N38</taxon>
    </lineage>
</organism>
<evidence type="ECO:0000313" key="1">
    <source>
        <dbReference type="EMBL" id="QIG70475.1"/>
    </source>
</evidence>
<accession>A0A7S5R3K7</accession>
<name>A0A7S5R3K7_9CAUD</name>
<proteinExistence type="predicted"/>
<evidence type="ECO:0000313" key="2">
    <source>
        <dbReference type="Proteomes" id="UP000617684"/>
    </source>
</evidence>
<protein>
    <submittedName>
        <fullName evidence="1">Uncharacterized protein</fullName>
    </submittedName>
</protein>
<reference evidence="1" key="1">
    <citation type="submission" date="2020-01" db="EMBL/GenBank/DDBJ databases">
        <title>Patterns of diversity and host range of bacteriophage communities associated with bean-nodulatin bacteria.</title>
        <authorList>
            <person name="Vann Cauwenberghe J."/>
            <person name="Santamaria R.I."/>
            <person name="Bustos P."/>
            <person name="Juarez S."/>
            <person name="Gonzalez V."/>
        </authorList>
    </citation>
    <scope>NUCLEOTIDE SEQUENCE</scope>
</reference>
<gene>
    <name evidence="1" type="ORF">EVB89_012</name>
</gene>
<sequence>MEIRIKVLLDDDQARKQNIGRIVEILQNIVVGTLTTEFKDGPFTASPAIDFEVEMEEYYGGTDS</sequence>